<sequence>MNKPQKTRFFTMLLSLMLILSLVLSACSSNEAPEASQSPSQESSDASPKASEPAAKGEPINGGKIVIAWPANPANLDPDLTTTSLTNDALSHVYEGLFEFDGKEEPVPYLAKSYEYRDDSKTLYIKLREGVKFHNGKELTSEDVEASFLRWLDVNDAGGIVEPYFDKFEIISKYEFNFKFTKPFAPFRSIIASNSANQKLLIKPKELVEKYGNEVLLEHIGTGPYEFVDWVPDRSLRLKKYKDYVPVDQEPSGYSGRRIAYVDELEFKSVPELAVRVAGVQTNEFQFANDVSLDQYANYKTDKNVVPIVSTPGFQGILAFNLGTPPFNNLDARNAVQYAVNLEELATAMVGNADFWHYNPSFFEEGTIWYDGNAGEGIYKQQDLNKAKEYLQKSGYNGTPIVILNDRGNKQHSDGAIVLKAQLEQVGFKVDVQLLDGATVSKQLADKNQVSSWNINLASFKVPKPDPQVYASWLGTDKWISHWDDELAVKMETAFEKLLVETDQTKRYALSKEVNKEFWSSLPWIRTFDYARLHLAQKSLKGFVNYSTPFYWNVWVDNQ</sequence>
<dbReference type="RefSeq" id="WP_130614972.1">
    <property type="nucleotide sequence ID" value="NZ_AP019400.1"/>
</dbReference>
<dbReference type="InterPro" id="IPR039424">
    <property type="entry name" value="SBP_5"/>
</dbReference>
<name>A0A3T1DCQ7_9BACL</name>
<accession>A0A3T1DCQ7</accession>
<gene>
    <name evidence="7" type="ORF">KCTCHS21_53090</name>
</gene>
<dbReference type="Gene3D" id="3.40.190.10">
    <property type="entry name" value="Periplasmic binding protein-like II"/>
    <property type="match status" value="1"/>
</dbReference>
<dbReference type="SUPFAM" id="SSF53850">
    <property type="entry name" value="Periplasmic binding protein-like II"/>
    <property type="match status" value="1"/>
</dbReference>
<dbReference type="PANTHER" id="PTHR30290:SF38">
    <property type="entry name" value="D,D-DIPEPTIDE-BINDING PERIPLASMIC PROTEIN DDPA-RELATED"/>
    <property type="match status" value="1"/>
</dbReference>
<keyword evidence="3 5" id="KW-0732">Signal</keyword>
<comment type="similarity">
    <text evidence="2">Belongs to the bacterial solute-binding protein 5 family.</text>
</comment>
<dbReference type="AlphaFoldDB" id="A0A3T1DCQ7"/>
<dbReference type="Pfam" id="PF00496">
    <property type="entry name" value="SBP_bac_5"/>
    <property type="match status" value="1"/>
</dbReference>
<dbReference type="PROSITE" id="PS01040">
    <property type="entry name" value="SBP_BACTERIAL_5"/>
    <property type="match status" value="1"/>
</dbReference>
<feature type="signal peptide" evidence="5">
    <location>
        <begin position="1"/>
        <end position="26"/>
    </location>
</feature>
<organism evidence="7 8">
    <name type="scientific">Cohnella abietis</name>
    <dbReference type="NCBI Taxonomy" id="2507935"/>
    <lineage>
        <taxon>Bacteria</taxon>
        <taxon>Bacillati</taxon>
        <taxon>Bacillota</taxon>
        <taxon>Bacilli</taxon>
        <taxon>Bacillales</taxon>
        <taxon>Paenibacillaceae</taxon>
        <taxon>Cohnella</taxon>
    </lineage>
</organism>
<dbReference type="GO" id="GO:0043190">
    <property type="term" value="C:ATP-binding cassette (ABC) transporter complex"/>
    <property type="evidence" value="ECO:0007669"/>
    <property type="project" value="InterPro"/>
</dbReference>
<dbReference type="OrthoDB" id="9796817at2"/>
<dbReference type="PROSITE" id="PS51257">
    <property type="entry name" value="PROKAR_LIPOPROTEIN"/>
    <property type="match status" value="1"/>
</dbReference>
<evidence type="ECO:0000313" key="7">
    <source>
        <dbReference type="EMBL" id="BBI35910.1"/>
    </source>
</evidence>
<evidence type="ECO:0000256" key="2">
    <source>
        <dbReference type="ARBA" id="ARBA00005695"/>
    </source>
</evidence>
<dbReference type="Gene3D" id="3.10.105.10">
    <property type="entry name" value="Dipeptide-binding Protein, Domain 3"/>
    <property type="match status" value="1"/>
</dbReference>
<evidence type="ECO:0000259" key="6">
    <source>
        <dbReference type="Pfam" id="PF00496"/>
    </source>
</evidence>
<keyword evidence="8" id="KW-1185">Reference proteome</keyword>
<feature type="domain" description="Solute-binding protein family 5" evidence="6">
    <location>
        <begin position="105"/>
        <end position="475"/>
    </location>
</feature>
<dbReference type="Proteomes" id="UP000289856">
    <property type="component" value="Chromosome"/>
</dbReference>
<dbReference type="KEGG" id="cohn:KCTCHS21_53090"/>
<evidence type="ECO:0000256" key="1">
    <source>
        <dbReference type="ARBA" id="ARBA00004193"/>
    </source>
</evidence>
<dbReference type="GO" id="GO:1904680">
    <property type="term" value="F:peptide transmembrane transporter activity"/>
    <property type="evidence" value="ECO:0007669"/>
    <property type="project" value="TreeGrafter"/>
</dbReference>
<evidence type="ECO:0000256" key="3">
    <source>
        <dbReference type="ARBA" id="ARBA00022729"/>
    </source>
</evidence>
<dbReference type="GO" id="GO:0015833">
    <property type="term" value="P:peptide transport"/>
    <property type="evidence" value="ECO:0007669"/>
    <property type="project" value="TreeGrafter"/>
</dbReference>
<comment type="subcellular location">
    <subcellularLocation>
        <location evidence="1">Cell membrane</location>
        <topology evidence="1">Lipid-anchor</topology>
    </subcellularLocation>
</comment>
<evidence type="ECO:0000256" key="4">
    <source>
        <dbReference type="SAM" id="MobiDB-lite"/>
    </source>
</evidence>
<dbReference type="GO" id="GO:0042597">
    <property type="term" value="C:periplasmic space"/>
    <property type="evidence" value="ECO:0007669"/>
    <property type="project" value="UniProtKB-ARBA"/>
</dbReference>
<proteinExistence type="inferred from homology"/>
<dbReference type="InterPro" id="IPR030678">
    <property type="entry name" value="Peptide/Ni-bd"/>
</dbReference>
<dbReference type="PANTHER" id="PTHR30290">
    <property type="entry name" value="PERIPLASMIC BINDING COMPONENT OF ABC TRANSPORTER"/>
    <property type="match status" value="1"/>
</dbReference>
<protein>
    <submittedName>
        <fullName evidence="7">Peptide ABC transporter substrate-binding protein</fullName>
    </submittedName>
</protein>
<feature type="chain" id="PRO_5038493722" evidence="5">
    <location>
        <begin position="27"/>
        <end position="559"/>
    </location>
</feature>
<feature type="region of interest" description="Disordered" evidence="4">
    <location>
        <begin position="31"/>
        <end position="59"/>
    </location>
</feature>
<dbReference type="InterPro" id="IPR023765">
    <property type="entry name" value="SBP_5_CS"/>
</dbReference>
<evidence type="ECO:0000313" key="8">
    <source>
        <dbReference type="Proteomes" id="UP000289856"/>
    </source>
</evidence>
<dbReference type="EMBL" id="AP019400">
    <property type="protein sequence ID" value="BBI35910.1"/>
    <property type="molecule type" value="Genomic_DNA"/>
</dbReference>
<dbReference type="InterPro" id="IPR000914">
    <property type="entry name" value="SBP_5_dom"/>
</dbReference>
<reference evidence="7 8" key="1">
    <citation type="submission" date="2019-01" db="EMBL/GenBank/DDBJ databases">
        <title>Complete genome sequence of Cohnella hallensis HS21 isolated from Korean fir (Abies koreana) rhizospheric soil.</title>
        <authorList>
            <person name="Jiang L."/>
            <person name="Kang S.W."/>
            <person name="Kim S."/>
            <person name="Jung J."/>
            <person name="Kim C.Y."/>
            <person name="Kim D.H."/>
            <person name="Kim S.W."/>
            <person name="Lee J."/>
        </authorList>
    </citation>
    <scope>NUCLEOTIDE SEQUENCE [LARGE SCALE GENOMIC DNA]</scope>
    <source>
        <strain evidence="7 8">HS21</strain>
    </source>
</reference>
<evidence type="ECO:0000256" key="5">
    <source>
        <dbReference type="SAM" id="SignalP"/>
    </source>
</evidence>
<feature type="compositionally biased region" description="Low complexity" evidence="4">
    <location>
        <begin position="31"/>
        <end position="48"/>
    </location>
</feature>
<dbReference type="PIRSF" id="PIRSF002741">
    <property type="entry name" value="MppA"/>
    <property type="match status" value="1"/>
</dbReference>